<dbReference type="Proteomes" id="UP000318212">
    <property type="component" value="Unassembled WGS sequence"/>
</dbReference>
<accession>A0A508ADZ6</accession>
<feature type="transmembrane region" description="Helical" evidence="1">
    <location>
        <begin position="12"/>
        <end position="34"/>
    </location>
</feature>
<keyword evidence="1" id="KW-0472">Membrane</keyword>
<organism evidence="2 3">
    <name type="scientific">Marilutibacter aestuarii</name>
    <dbReference type="NCBI Taxonomy" id="1706195"/>
    <lineage>
        <taxon>Bacteria</taxon>
        <taxon>Pseudomonadati</taxon>
        <taxon>Pseudomonadota</taxon>
        <taxon>Gammaproteobacteria</taxon>
        <taxon>Lysobacterales</taxon>
        <taxon>Lysobacteraceae</taxon>
        <taxon>Marilutibacter</taxon>
    </lineage>
</organism>
<keyword evidence="1" id="KW-0812">Transmembrane</keyword>
<name>A0A508ADZ6_9GAMM</name>
<reference evidence="2 3" key="1">
    <citation type="submission" date="2019-06" db="EMBL/GenBank/DDBJ databases">
        <title>Lysobacter alkalisoli sp. nov. isolated from saline soil.</title>
        <authorList>
            <person name="Sun J.-Q."/>
            <person name="Xu L."/>
        </authorList>
    </citation>
    <scope>NUCLEOTIDE SEQUENCE [LARGE SCALE GENOMIC DNA]</scope>
    <source>
        <strain evidence="2 3">JCM 31130</strain>
    </source>
</reference>
<proteinExistence type="predicted"/>
<evidence type="ECO:0000313" key="3">
    <source>
        <dbReference type="Proteomes" id="UP000318212"/>
    </source>
</evidence>
<keyword evidence="3" id="KW-1185">Reference proteome</keyword>
<dbReference type="EMBL" id="VICE01000054">
    <property type="protein sequence ID" value="TQD47607.1"/>
    <property type="molecule type" value="Genomic_DNA"/>
</dbReference>
<feature type="transmembrane region" description="Helical" evidence="1">
    <location>
        <begin position="133"/>
        <end position="152"/>
    </location>
</feature>
<feature type="transmembrane region" description="Helical" evidence="1">
    <location>
        <begin position="98"/>
        <end position="117"/>
    </location>
</feature>
<comment type="caution">
    <text evidence="2">The sequence shown here is derived from an EMBL/GenBank/DDBJ whole genome shotgun (WGS) entry which is preliminary data.</text>
</comment>
<evidence type="ECO:0000256" key="1">
    <source>
        <dbReference type="SAM" id="Phobius"/>
    </source>
</evidence>
<evidence type="ECO:0000313" key="2">
    <source>
        <dbReference type="EMBL" id="TQD47607.1"/>
    </source>
</evidence>
<dbReference type="OrthoDB" id="5966002at2"/>
<dbReference type="RefSeq" id="WP_141517854.1">
    <property type="nucleotide sequence ID" value="NZ_VICE01000054.1"/>
</dbReference>
<feature type="transmembrane region" description="Helical" evidence="1">
    <location>
        <begin position="40"/>
        <end position="62"/>
    </location>
</feature>
<feature type="transmembrane region" description="Helical" evidence="1">
    <location>
        <begin position="74"/>
        <end position="92"/>
    </location>
</feature>
<gene>
    <name evidence="2" type="ORF">FKV25_05820</name>
</gene>
<protein>
    <submittedName>
        <fullName evidence="2">Uncharacterized protein</fullName>
    </submittedName>
</protein>
<dbReference type="AlphaFoldDB" id="A0A508ADZ6"/>
<feature type="transmembrane region" description="Helical" evidence="1">
    <location>
        <begin position="172"/>
        <end position="193"/>
    </location>
</feature>
<sequence>MVPDRIARWASALPDAVTSAFFLSVWIAPAWWGAGAIRTGMLMMLVEFILLHATAMLGSMLLQSGADRDKRRHRLAVVASLGGFYLLFIAVWSYQFGAWWPLVAFAWLLLGKAWQVFQPLPGEARRQRMQSDWAIGAMAYLAGVFLTVFVPVPRLGMSRAIVAEAGLPGDGLWVSQPQTVIAFGAFYFAVLAITKARGTLLRHAQRVPG</sequence>
<keyword evidence="1" id="KW-1133">Transmembrane helix</keyword>